<proteinExistence type="inferred from homology"/>
<organism evidence="2 3">
    <name type="scientific">Amycolatopsis mediterranei (strain U-32)</name>
    <dbReference type="NCBI Taxonomy" id="749927"/>
    <lineage>
        <taxon>Bacteria</taxon>
        <taxon>Bacillati</taxon>
        <taxon>Actinomycetota</taxon>
        <taxon>Actinomycetes</taxon>
        <taxon>Pseudonocardiales</taxon>
        <taxon>Pseudonocardiaceae</taxon>
        <taxon>Amycolatopsis</taxon>
    </lineage>
</organism>
<evidence type="ECO:0000313" key="3">
    <source>
        <dbReference type="Proteomes" id="UP000000328"/>
    </source>
</evidence>
<dbReference type="InterPro" id="IPR036291">
    <property type="entry name" value="NAD(P)-bd_dom_sf"/>
</dbReference>
<dbReference type="KEGG" id="amd:AMED_5703"/>
<dbReference type="EMBL" id="CP002000">
    <property type="protein sequence ID" value="ADJ47454.1"/>
    <property type="molecule type" value="Genomic_DNA"/>
</dbReference>
<dbReference type="GeneID" id="92873381"/>
<dbReference type="InterPro" id="IPR050259">
    <property type="entry name" value="SDR"/>
</dbReference>
<dbReference type="PRINTS" id="PR00081">
    <property type="entry name" value="GDHRDH"/>
</dbReference>
<dbReference type="SUPFAM" id="SSF51735">
    <property type="entry name" value="NAD(P)-binding Rossmann-fold domains"/>
    <property type="match status" value="1"/>
</dbReference>
<dbReference type="eggNOG" id="COG1028">
    <property type="taxonomic scope" value="Bacteria"/>
</dbReference>
<dbReference type="AlphaFoldDB" id="A0A0H3DCT7"/>
<dbReference type="Pfam" id="PF13561">
    <property type="entry name" value="adh_short_C2"/>
    <property type="match status" value="1"/>
</dbReference>
<dbReference type="RefSeq" id="WP_013227512.1">
    <property type="nucleotide sequence ID" value="NC_014318.1"/>
</dbReference>
<protein>
    <submittedName>
        <fullName evidence="2">3-oxoacyl-[acyl-carrier-protein] reductase</fullName>
    </submittedName>
</protein>
<dbReference type="InterPro" id="IPR002347">
    <property type="entry name" value="SDR_fam"/>
</dbReference>
<dbReference type="HOGENOM" id="CLU_010194_1_2_11"/>
<dbReference type="OrthoDB" id="9804774at2"/>
<dbReference type="Gene3D" id="3.40.50.720">
    <property type="entry name" value="NAD(P)-binding Rossmann-like Domain"/>
    <property type="match status" value="1"/>
</dbReference>
<gene>
    <name evidence="2" type="primary">fabG</name>
    <name evidence="2" type="ordered locus">AMED_5703</name>
</gene>
<reference evidence="2 3" key="1">
    <citation type="journal article" date="2010" name="Cell Res.">
        <title>Complete genome sequence of the rifamycin SV-producing Amycolatopsis mediterranei U32 revealed its genetic characteristics in phylogeny and metabolism.</title>
        <authorList>
            <person name="Zhao W."/>
            <person name="Zhong Y."/>
            <person name="Yuan H."/>
            <person name="Wang J."/>
            <person name="Zheng H."/>
            <person name="Wang Y."/>
            <person name="Cen X."/>
            <person name="Xu F."/>
            <person name="Bai J."/>
            <person name="Han X."/>
            <person name="Lu G."/>
            <person name="Zhu Y."/>
            <person name="Shao Z."/>
            <person name="Yan H."/>
            <person name="Li C."/>
            <person name="Peng N."/>
            <person name="Zhang Z."/>
            <person name="Zhang Y."/>
            <person name="Lin W."/>
            <person name="Fan Y."/>
            <person name="Qin Z."/>
            <person name="Hu Y."/>
            <person name="Zhu B."/>
            <person name="Wang S."/>
            <person name="Ding X."/>
            <person name="Zhao G.P."/>
        </authorList>
    </citation>
    <scope>NUCLEOTIDE SEQUENCE [LARGE SCALE GENOMIC DNA]</scope>
    <source>
        <strain evidence="3">U-32</strain>
    </source>
</reference>
<dbReference type="Proteomes" id="UP000000328">
    <property type="component" value="Chromosome"/>
</dbReference>
<evidence type="ECO:0000256" key="1">
    <source>
        <dbReference type="ARBA" id="ARBA00006484"/>
    </source>
</evidence>
<sequence length="263" mass="26296">METNQSFANRRRVALVGGGAGGIGSACAAALHGSGHRVVLAGRTETTLSDTALALGPGADYVACDLADPAAAADAVGRVRERHGSLDVVVANAGGPAPGTVFDVPAEQWHHDLDLLVLGPLALMRAALPAMAEHGFGRVVVISSTAVRQPQPDLAASTVLRSATTSAAKLAALTYADRGVTVNCVAVGATLTERRLEVVRSRAGAAGVDVATALAEDLAAIPAGRAAAPREVAAAVAFLASPEAGYVNGTVLTVDGGRTECPA</sequence>
<dbReference type="PATRIC" id="fig|749927.5.peg.5921"/>
<dbReference type="PANTHER" id="PTHR42879:SF6">
    <property type="entry name" value="NADPH-DEPENDENT REDUCTASE BACG"/>
    <property type="match status" value="1"/>
</dbReference>
<accession>A0A0H3DCT7</accession>
<dbReference type="PANTHER" id="PTHR42879">
    <property type="entry name" value="3-OXOACYL-(ACYL-CARRIER-PROTEIN) REDUCTASE"/>
    <property type="match status" value="1"/>
</dbReference>
<evidence type="ECO:0000313" key="2">
    <source>
        <dbReference type="EMBL" id="ADJ47454.1"/>
    </source>
</evidence>
<comment type="similarity">
    <text evidence="1">Belongs to the short-chain dehydrogenases/reductases (SDR) family.</text>
</comment>
<name>A0A0H3DCT7_AMYMU</name>